<dbReference type="EMBL" id="FUYL01000003">
    <property type="protein sequence ID" value="SKB38151.1"/>
    <property type="molecule type" value="Genomic_DNA"/>
</dbReference>
<protein>
    <submittedName>
        <fullName evidence="1">CarboxypepD_reg-like domain-containing protein</fullName>
    </submittedName>
</protein>
<name>A0A1T5ASW4_9FLAO</name>
<dbReference type="SUPFAM" id="SSF49464">
    <property type="entry name" value="Carboxypeptidase regulatory domain-like"/>
    <property type="match status" value="1"/>
</dbReference>
<dbReference type="RefSeq" id="WP_079511623.1">
    <property type="nucleotide sequence ID" value="NZ_FUYL01000003.1"/>
</dbReference>
<accession>A0A1T5ASW4</accession>
<dbReference type="STRING" id="561365.SAMN05660866_01112"/>
<sequence length="243" mass="26950">MKSTLTISVKEPCTEKFTNFSKTEKGGFCTNCQKEVIDFTKASNEELIRHFSKTSNKTCGVFKSSQLTSYEINSLPMIHNNIISKGIGMMTLSLLALCTTQINGQETADIETGIEVVSTETLGKIAIIETVQEYFLVKGTVLDEANEPLPGVNVVLKGSTIGIQTDIDGKYEFPQELEVNDVLVFSYIGYETKTYKVTASKSSSIDVNITFNTYDVELMGDIVIEGNYSSKRNVFQKFISIFK</sequence>
<dbReference type="InterPro" id="IPR008969">
    <property type="entry name" value="CarboxyPept-like_regulatory"/>
</dbReference>
<evidence type="ECO:0000313" key="1">
    <source>
        <dbReference type="EMBL" id="SKB38151.1"/>
    </source>
</evidence>
<evidence type="ECO:0000313" key="2">
    <source>
        <dbReference type="Proteomes" id="UP000190339"/>
    </source>
</evidence>
<keyword evidence="2" id="KW-1185">Reference proteome</keyword>
<dbReference type="AlphaFoldDB" id="A0A1T5ASW4"/>
<gene>
    <name evidence="1" type="ORF">SAMN05660866_01112</name>
</gene>
<dbReference type="Proteomes" id="UP000190339">
    <property type="component" value="Unassembled WGS sequence"/>
</dbReference>
<proteinExistence type="predicted"/>
<dbReference type="Pfam" id="PF13715">
    <property type="entry name" value="CarbopepD_reg_2"/>
    <property type="match status" value="1"/>
</dbReference>
<reference evidence="2" key="1">
    <citation type="submission" date="2017-02" db="EMBL/GenBank/DDBJ databases">
        <authorList>
            <person name="Varghese N."/>
            <person name="Submissions S."/>
        </authorList>
    </citation>
    <scope>NUCLEOTIDE SEQUENCE [LARGE SCALE GENOMIC DNA]</scope>
    <source>
        <strain evidence="2">DSM 23546</strain>
    </source>
</reference>
<organism evidence="1 2">
    <name type="scientific">Maribacter arcticus</name>
    <dbReference type="NCBI Taxonomy" id="561365"/>
    <lineage>
        <taxon>Bacteria</taxon>
        <taxon>Pseudomonadati</taxon>
        <taxon>Bacteroidota</taxon>
        <taxon>Flavobacteriia</taxon>
        <taxon>Flavobacteriales</taxon>
        <taxon>Flavobacteriaceae</taxon>
        <taxon>Maribacter</taxon>
    </lineage>
</organism>
<dbReference type="Gene3D" id="2.60.40.1120">
    <property type="entry name" value="Carboxypeptidase-like, regulatory domain"/>
    <property type="match status" value="1"/>
</dbReference>